<keyword evidence="2" id="KW-0238">DNA-binding</keyword>
<dbReference type="SMART" id="SM00347">
    <property type="entry name" value="HTH_MARR"/>
    <property type="match status" value="1"/>
</dbReference>
<reference evidence="6" key="1">
    <citation type="submission" date="2015-04" db="EMBL/GenBank/DDBJ databases">
        <title>Physiological reanalysis, assessment of diazotrophy, and genome sequences of multiple isolates of Streptomyces thermoautotrophicus.</title>
        <authorList>
            <person name="MacKellar D.C."/>
            <person name="Lieber L."/>
            <person name="Norman J."/>
            <person name="Bolger A."/>
            <person name="Tobin C."/>
            <person name="Murray J.W."/>
            <person name="Chang R."/>
            <person name="Ford T."/>
            <person name="Nguyen P.Q."/>
            <person name="Woodward J."/>
            <person name="Permingeat H."/>
            <person name="Joshi N.S."/>
            <person name="Silver P.A."/>
            <person name="Usadel B."/>
            <person name="Rutherford A.W."/>
            <person name="Friesen M."/>
            <person name="Prell J."/>
        </authorList>
    </citation>
    <scope>NUCLEOTIDE SEQUENCE [LARGE SCALE GENOMIC DNA]</scope>
    <source>
        <strain evidence="6">H1</strain>
    </source>
</reference>
<dbReference type="GO" id="GO:0003700">
    <property type="term" value="F:DNA-binding transcription factor activity"/>
    <property type="evidence" value="ECO:0007669"/>
    <property type="project" value="InterPro"/>
</dbReference>
<gene>
    <name evidence="5" type="ORF">LI90_845</name>
</gene>
<dbReference type="Pfam" id="PF01047">
    <property type="entry name" value="MarR"/>
    <property type="match status" value="1"/>
</dbReference>
<evidence type="ECO:0000256" key="1">
    <source>
        <dbReference type="ARBA" id="ARBA00023015"/>
    </source>
</evidence>
<dbReference type="RefSeq" id="WP_066884348.1">
    <property type="nucleotide sequence ID" value="NZ_CP171739.1"/>
</dbReference>
<evidence type="ECO:0000259" key="4">
    <source>
        <dbReference type="PROSITE" id="PS50995"/>
    </source>
</evidence>
<dbReference type="GO" id="GO:0006950">
    <property type="term" value="P:response to stress"/>
    <property type="evidence" value="ECO:0007669"/>
    <property type="project" value="TreeGrafter"/>
</dbReference>
<dbReference type="PROSITE" id="PS50995">
    <property type="entry name" value="HTH_MARR_2"/>
    <property type="match status" value="1"/>
</dbReference>
<proteinExistence type="predicted"/>
<keyword evidence="1" id="KW-0805">Transcription regulation</keyword>
<evidence type="ECO:0000256" key="3">
    <source>
        <dbReference type="ARBA" id="ARBA00023163"/>
    </source>
</evidence>
<dbReference type="Proteomes" id="UP000070188">
    <property type="component" value="Unassembled WGS sequence"/>
</dbReference>
<dbReference type="Gene3D" id="1.10.10.10">
    <property type="entry name" value="Winged helix-like DNA-binding domain superfamily/Winged helix DNA-binding domain"/>
    <property type="match status" value="1"/>
</dbReference>
<feature type="domain" description="HTH marR-type" evidence="4">
    <location>
        <begin position="6"/>
        <end position="135"/>
    </location>
</feature>
<comment type="caution">
    <text evidence="5">The sequence shown here is derived from an EMBL/GenBank/DDBJ whole genome shotgun (WGS) entry which is preliminary data.</text>
</comment>
<evidence type="ECO:0000256" key="2">
    <source>
        <dbReference type="ARBA" id="ARBA00023125"/>
    </source>
</evidence>
<evidence type="ECO:0000313" key="5">
    <source>
        <dbReference type="EMBL" id="KWW99211.1"/>
    </source>
</evidence>
<dbReference type="InterPro" id="IPR036388">
    <property type="entry name" value="WH-like_DNA-bd_sf"/>
</dbReference>
<protein>
    <submittedName>
        <fullName evidence="5">Transcriptional regulator</fullName>
    </submittedName>
</protein>
<dbReference type="PRINTS" id="PR00598">
    <property type="entry name" value="HTHMARR"/>
</dbReference>
<name>A0A132MP71_9ACTN</name>
<sequence length="148" mass="16999">MPTDQLHELYAGLFRVVVQIKRWSHPHEEVDPPCLGVLFCASRLGEVRMSELAQEMLLDLSTVSRHVRTLVQEGYLERTEDPDDRRACRLRVTDRGRQALQRARELRAAALGEVLASWPAKDRDDLTRLLNRLADDLESKAREKAATR</sequence>
<dbReference type="SUPFAM" id="SSF46785">
    <property type="entry name" value="Winged helix' DNA-binding domain"/>
    <property type="match status" value="1"/>
</dbReference>
<evidence type="ECO:0000313" key="6">
    <source>
        <dbReference type="Proteomes" id="UP000070188"/>
    </source>
</evidence>
<dbReference type="PANTHER" id="PTHR33164:SF57">
    <property type="entry name" value="MARR-FAMILY TRANSCRIPTIONAL REGULATOR"/>
    <property type="match status" value="1"/>
</dbReference>
<dbReference type="InterPro" id="IPR039422">
    <property type="entry name" value="MarR/SlyA-like"/>
</dbReference>
<dbReference type="PANTHER" id="PTHR33164">
    <property type="entry name" value="TRANSCRIPTIONAL REGULATOR, MARR FAMILY"/>
    <property type="match status" value="1"/>
</dbReference>
<organism evidence="5 6">
    <name type="scientific">Carbonactinospora thermoautotrophica</name>
    <dbReference type="NCBI Taxonomy" id="1469144"/>
    <lineage>
        <taxon>Bacteria</taxon>
        <taxon>Bacillati</taxon>
        <taxon>Actinomycetota</taxon>
        <taxon>Actinomycetes</taxon>
        <taxon>Kitasatosporales</taxon>
        <taxon>Carbonactinosporaceae</taxon>
        <taxon>Carbonactinospora</taxon>
    </lineage>
</organism>
<dbReference type="InterPro" id="IPR000835">
    <property type="entry name" value="HTH_MarR-typ"/>
</dbReference>
<dbReference type="EMBL" id="LAXD01000001">
    <property type="protein sequence ID" value="KWW99211.1"/>
    <property type="molecule type" value="Genomic_DNA"/>
</dbReference>
<dbReference type="AlphaFoldDB" id="A0A132MP71"/>
<dbReference type="PROSITE" id="PS01117">
    <property type="entry name" value="HTH_MARR_1"/>
    <property type="match status" value="1"/>
</dbReference>
<keyword evidence="3" id="KW-0804">Transcription</keyword>
<dbReference type="STRING" id="1469144.LI90_845"/>
<keyword evidence="6" id="KW-1185">Reference proteome</keyword>
<accession>A0A132MP71</accession>
<dbReference type="InterPro" id="IPR023187">
    <property type="entry name" value="Tscrpt_reg_MarR-type_CS"/>
</dbReference>
<dbReference type="PATRIC" id="fig|1469144.10.peg.960"/>
<dbReference type="InterPro" id="IPR036390">
    <property type="entry name" value="WH_DNA-bd_sf"/>
</dbReference>
<dbReference type="GO" id="GO:0003677">
    <property type="term" value="F:DNA binding"/>
    <property type="evidence" value="ECO:0007669"/>
    <property type="project" value="UniProtKB-KW"/>
</dbReference>